<dbReference type="AlphaFoldDB" id="A0A6G9YA70"/>
<comment type="similarity">
    <text evidence="9">Belongs to the ABC transporter superfamily. Drug exporter-1 (DrugE1) (TC 3.A.1.105) family.</text>
</comment>
<keyword evidence="3" id="KW-1003">Cell membrane</keyword>
<dbReference type="PROSITE" id="PS50893">
    <property type="entry name" value="ABC_TRANSPORTER_2"/>
    <property type="match status" value="1"/>
</dbReference>
<evidence type="ECO:0000256" key="6">
    <source>
        <dbReference type="ARBA" id="ARBA00022967"/>
    </source>
</evidence>
<gene>
    <name evidence="11" type="ORF">F5544_10610</name>
</gene>
<dbReference type="GO" id="GO:1900753">
    <property type="term" value="P:doxorubicin transport"/>
    <property type="evidence" value="ECO:0007669"/>
    <property type="project" value="InterPro"/>
</dbReference>
<comment type="subcellular location">
    <subcellularLocation>
        <location evidence="1">Cell membrane</location>
        <topology evidence="1">Peripheral membrane protein</topology>
        <orientation evidence="1">Cytoplasmic side</orientation>
    </subcellularLocation>
</comment>
<dbReference type="GO" id="GO:0043215">
    <property type="term" value="P:daunorubicin transport"/>
    <property type="evidence" value="ECO:0007669"/>
    <property type="project" value="InterPro"/>
</dbReference>
<dbReference type="PROSITE" id="PS00211">
    <property type="entry name" value="ABC_TRANSPORTER_1"/>
    <property type="match status" value="1"/>
</dbReference>
<evidence type="ECO:0000259" key="10">
    <source>
        <dbReference type="PROSITE" id="PS50893"/>
    </source>
</evidence>
<keyword evidence="6" id="KW-1278">Translocase</keyword>
<dbReference type="InterPro" id="IPR003593">
    <property type="entry name" value="AAA+_ATPase"/>
</dbReference>
<dbReference type="NCBIfam" id="TIGR01188">
    <property type="entry name" value="drrA"/>
    <property type="match status" value="1"/>
</dbReference>
<keyword evidence="8" id="KW-0046">Antibiotic resistance</keyword>
<keyword evidence="2" id="KW-0813">Transport</keyword>
<evidence type="ECO:0000313" key="12">
    <source>
        <dbReference type="Proteomes" id="UP000503540"/>
    </source>
</evidence>
<keyword evidence="4" id="KW-0547">Nucleotide-binding</keyword>
<evidence type="ECO:0000256" key="8">
    <source>
        <dbReference type="ARBA" id="ARBA00023251"/>
    </source>
</evidence>
<dbReference type="InterPro" id="IPR005894">
    <property type="entry name" value="DrrA"/>
</dbReference>
<protein>
    <submittedName>
        <fullName evidence="11">ATP-binding cassette domain-containing protein</fullName>
    </submittedName>
</protein>
<dbReference type="Proteomes" id="UP000503540">
    <property type="component" value="Chromosome"/>
</dbReference>
<keyword evidence="5 11" id="KW-0067">ATP-binding</keyword>
<evidence type="ECO:0000256" key="1">
    <source>
        <dbReference type="ARBA" id="ARBA00004413"/>
    </source>
</evidence>
<dbReference type="GO" id="GO:0005524">
    <property type="term" value="F:ATP binding"/>
    <property type="evidence" value="ECO:0007669"/>
    <property type="project" value="UniProtKB-KW"/>
</dbReference>
<dbReference type="Gene3D" id="3.40.50.300">
    <property type="entry name" value="P-loop containing nucleotide triphosphate hydrolases"/>
    <property type="match status" value="1"/>
</dbReference>
<feature type="domain" description="ABC transporter" evidence="10">
    <location>
        <begin position="42"/>
        <end position="272"/>
    </location>
</feature>
<dbReference type="Pfam" id="PF00005">
    <property type="entry name" value="ABC_tran"/>
    <property type="match status" value="1"/>
</dbReference>
<dbReference type="GO" id="GO:0055085">
    <property type="term" value="P:transmembrane transport"/>
    <property type="evidence" value="ECO:0007669"/>
    <property type="project" value="UniProtKB-ARBA"/>
</dbReference>
<keyword evidence="7" id="KW-0472">Membrane</keyword>
<evidence type="ECO:0000256" key="5">
    <source>
        <dbReference type="ARBA" id="ARBA00022840"/>
    </source>
</evidence>
<dbReference type="InterPro" id="IPR003439">
    <property type="entry name" value="ABC_transporter-like_ATP-bd"/>
</dbReference>
<proteinExistence type="inferred from homology"/>
<sequence>MKAAPRPIEKLLAQRFSVVAAGERQEKVRKEGEVADISPMAIMAIGLRKSYGEHVVLDGIDLSVAPGTVFSLLGPNGSGKTTTVKILTTLIPADGGDMWVGGHSVTKEGAAVRGAIGVTGQFSAVDRWLTGEENLLLMGDLNHLSRGDARRRAAELLERFDLVDAAARVTSTYSGGMKRRLDLAMSLMGRPSIIFLDEPTTGLDPRSRRTMWQIIRELVADGTTIFLTTQYLEEADQLADHVAVLDQGKLVAEGTPAELKQRVPGGYISLQFPDVEALDRGARALGTQERDRDTLTAQVTSDGSAAAVKAALDRLSDDAIPVDKVSVHTPDLDDVFFALTGHSQREDEKVSIP</sequence>
<evidence type="ECO:0000256" key="9">
    <source>
        <dbReference type="ARBA" id="ARBA00049985"/>
    </source>
</evidence>
<evidence type="ECO:0000256" key="4">
    <source>
        <dbReference type="ARBA" id="ARBA00022741"/>
    </source>
</evidence>
<dbReference type="FunFam" id="3.40.50.300:FF:000589">
    <property type="entry name" value="ABC transporter, ATP-binding subunit"/>
    <property type="match status" value="1"/>
</dbReference>
<evidence type="ECO:0000256" key="7">
    <source>
        <dbReference type="ARBA" id="ARBA00023136"/>
    </source>
</evidence>
<dbReference type="KEGG" id="nah:F5544_10610"/>
<reference evidence="11 12" key="1">
    <citation type="journal article" date="2019" name="ACS Chem. Biol.">
        <title>Identification and Mobilization of a Cryptic Antibiotic Biosynthesis Gene Locus from a Human-Pathogenic Nocardia Isolate.</title>
        <authorList>
            <person name="Herisse M."/>
            <person name="Ishida K."/>
            <person name="Porter J.L."/>
            <person name="Howden B."/>
            <person name="Hertweck C."/>
            <person name="Stinear T.P."/>
            <person name="Pidot S.J."/>
        </authorList>
    </citation>
    <scope>NUCLEOTIDE SEQUENCE [LARGE SCALE GENOMIC DNA]</scope>
    <source>
        <strain evidence="11 12">AUSMDU00012717</strain>
    </source>
</reference>
<keyword evidence="12" id="KW-1185">Reference proteome</keyword>
<dbReference type="SUPFAM" id="SSF52540">
    <property type="entry name" value="P-loop containing nucleoside triphosphate hydrolases"/>
    <property type="match status" value="1"/>
</dbReference>
<dbReference type="GO" id="GO:0016887">
    <property type="term" value="F:ATP hydrolysis activity"/>
    <property type="evidence" value="ECO:0007669"/>
    <property type="project" value="InterPro"/>
</dbReference>
<organism evidence="11 12">
    <name type="scientific">Nocardia arthritidis</name>
    <dbReference type="NCBI Taxonomy" id="228602"/>
    <lineage>
        <taxon>Bacteria</taxon>
        <taxon>Bacillati</taxon>
        <taxon>Actinomycetota</taxon>
        <taxon>Actinomycetes</taxon>
        <taxon>Mycobacteriales</taxon>
        <taxon>Nocardiaceae</taxon>
        <taxon>Nocardia</taxon>
    </lineage>
</organism>
<name>A0A6G9YA70_9NOCA</name>
<dbReference type="InterPro" id="IPR017871">
    <property type="entry name" value="ABC_transporter-like_CS"/>
</dbReference>
<evidence type="ECO:0000256" key="2">
    <source>
        <dbReference type="ARBA" id="ARBA00022448"/>
    </source>
</evidence>
<dbReference type="GO" id="GO:0046677">
    <property type="term" value="P:response to antibiotic"/>
    <property type="evidence" value="ECO:0007669"/>
    <property type="project" value="UniProtKB-KW"/>
</dbReference>
<accession>A0A6G9YA70</accession>
<dbReference type="PANTHER" id="PTHR42711">
    <property type="entry name" value="ABC TRANSPORTER ATP-BINDING PROTEIN"/>
    <property type="match status" value="1"/>
</dbReference>
<evidence type="ECO:0000313" key="11">
    <source>
        <dbReference type="EMBL" id="QIS10020.1"/>
    </source>
</evidence>
<dbReference type="EMBL" id="CP046172">
    <property type="protein sequence ID" value="QIS10020.1"/>
    <property type="molecule type" value="Genomic_DNA"/>
</dbReference>
<dbReference type="PANTHER" id="PTHR42711:SF19">
    <property type="entry name" value="DOXORUBICIN RESISTANCE ATP-BINDING PROTEIN DRRA"/>
    <property type="match status" value="1"/>
</dbReference>
<dbReference type="InterPro" id="IPR027417">
    <property type="entry name" value="P-loop_NTPase"/>
</dbReference>
<dbReference type="SMART" id="SM00382">
    <property type="entry name" value="AAA"/>
    <property type="match status" value="1"/>
</dbReference>
<dbReference type="GO" id="GO:0005886">
    <property type="term" value="C:plasma membrane"/>
    <property type="evidence" value="ECO:0007669"/>
    <property type="project" value="UniProtKB-SubCell"/>
</dbReference>
<evidence type="ECO:0000256" key="3">
    <source>
        <dbReference type="ARBA" id="ARBA00022475"/>
    </source>
</evidence>
<dbReference type="InterPro" id="IPR050763">
    <property type="entry name" value="ABC_transporter_ATP-binding"/>
</dbReference>